<feature type="compositionally biased region" description="Low complexity" evidence="6">
    <location>
        <begin position="378"/>
        <end position="393"/>
    </location>
</feature>
<dbReference type="GO" id="GO:0000045">
    <property type="term" value="P:autophagosome assembly"/>
    <property type="evidence" value="ECO:0007669"/>
    <property type="project" value="TreeGrafter"/>
</dbReference>
<dbReference type="PROSITE" id="PS00107">
    <property type="entry name" value="PROTEIN_KINASE_ATP"/>
    <property type="match status" value="1"/>
</dbReference>
<gene>
    <name evidence="8" type="ORF">LSAA_8284</name>
</gene>
<feature type="domain" description="Protein kinase" evidence="7">
    <location>
        <begin position="16"/>
        <end position="241"/>
    </location>
</feature>
<dbReference type="EMBL" id="HG994583">
    <property type="protein sequence ID" value="CAF2911300.1"/>
    <property type="molecule type" value="Genomic_DNA"/>
</dbReference>
<evidence type="ECO:0000313" key="8">
    <source>
        <dbReference type="EMBL" id="CAF2911300.1"/>
    </source>
</evidence>
<feature type="compositionally biased region" description="Polar residues" evidence="6">
    <location>
        <begin position="402"/>
        <end position="413"/>
    </location>
</feature>
<dbReference type="SMART" id="SM00220">
    <property type="entry name" value="S_TKc"/>
    <property type="match status" value="1"/>
</dbReference>
<dbReference type="GO" id="GO:0061709">
    <property type="term" value="P:reticulophagy"/>
    <property type="evidence" value="ECO:0007669"/>
    <property type="project" value="TreeGrafter"/>
</dbReference>
<dbReference type="GO" id="GO:0005524">
    <property type="term" value="F:ATP binding"/>
    <property type="evidence" value="ECO:0007669"/>
    <property type="project" value="UniProtKB-UniRule"/>
</dbReference>
<dbReference type="FunFam" id="3.30.200.20:FF:000149">
    <property type="entry name" value="serine/threonine-protein kinase unc-51 isoform X1"/>
    <property type="match status" value="1"/>
</dbReference>
<dbReference type="GO" id="GO:0048675">
    <property type="term" value="P:axon extension"/>
    <property type="evidence" value="ECO:0007669"/>
    <property type="project" value="TreeGrafter"/>
</dbReference>
<sequence>MYSHNSKIGSIGNYEYNSKDLIGHGAFAVVYKGRVKKNPSQTVAIKAITKKNLAKSRNLLGTEIVILKKLTELNHENVVALIDYKETPNHIYLVMEYCNGGDLADYLLEKGTLSEIHRDLKPQNILLNFGFARFLDDGVMAGTLCGSPMYMAPEVIMSCKYDSKADLWSIGTIVFQCLTGRAPFQRQTPQALKYYYEKNARLAPKIPEGTSPQLADLLLGLLKRDSADRMDFDTFFHHRFIRPQNNIKRKTSSMSIPSLELEEDSGGSMLPPSPINAEITSPPQQQNSAFDAATLLDSEHNVCRVNNKKRKDSVEDEGTMDSADQHSRNRAPTVSSKPKKNLARAASSPLTEPIPVPSQKAAYQHIQQCIVRSRTKSGDSLSSASGGSNLGPLPEDGVVSEPNKNTSKETCPTQEKRTRKVSTGSVADIRQMSPPTVQFTMGTPPLGHRRRTSSSSSTGGPGTCTPPQQHPWTTPTSSPIRKSPSGNISGLPPILGSPVASINQENLTVDNAPRVQENIATAVAVIGSNDTSVRRRSSDIIGRNVVLNYGNGNLYPSFHRSSSLMNLTRRSSFNSCNKENNSPGDFFPDGYPVLPPPDLSEDTLLSPEHTEILNKLRFISVLTDTIIDVARGKAAPLSALTDNNNYNKAWLDSNLPHHRRLQQLLLYMRCLQHISITLDFSKSELTSKKLKPSTSVKNILATLNERFRHCLSMTRMLNSENLLSECGLDSQTTEITADRLLYSHAIEQCQAAALDELFGNPEECFQRYQGAHVLLHALQFQTQSDEEKFCLNRYKDAVEKRLHILEEQGFIQAYTTSI</sequence>
<feature type="region of interest" description="Disordered" evidence="6">
    <location>
        <begin position="301"/>
        <end position="359"/>
    </location>
</feature>
<dbReference type="EC" id="2.7.11.1" evidence="8"/>
<evidence type="ECO:0000313" key="9">
    <source>
        <dbReference type="Proteomes" id="UP000675881"/>
    </source>
</evidence>
<feature type="compositionally biased region" description="Low complexity" evidence="6">
    <location>
        <begin position="453"/>
        <end position="479"/>
    </location>
</feature>
<dbReference type="InterPro" id="IPR048941">
    <property type="entry name" value="ATG1-like_MIT2"/>
</dbReference>
<dbReference type="PROSITE" id="PS50011">
    <property type="entry name" value="PROTEIN_KINASE_DOM"/>
    <property type="match status" value="1"/>
</dbReference>
<evidence type="ECO:0000256" key="4">
    <source>
        <dbReference type="ARBA" id="ARBA00022840"/>
    </source>
</evidence>
<dbReference type="InterPro" id="IPR045269">
    <property type="entry name" value="Atg1-like"/>
</dbReference>
<dbReference type="GO" id="GO:0000422">
    <property type="term" value="P:autophagy of mitochondrion"/>
    <property type="evidence" value="ECO:0007669"/>
    <property type="project" value="TreeGrafter"/>
</dbReference>
<dbReference type="AlphaFoldDB" id="A0A7R8CRW5"/>
<dbReference type="Proteomes" id="UP000675881">
    <property type="component" value="Chromosome 4"/>
</dbReference>
<dbReference type="PANTHER" id="PTHR24348:SF22">
    <property type="entry name" value="NON-SPECIFIC SERINE_THREONINE PROTEIN KINASE"/>
    <property type="match status" value="1"/>
</dbReference>
<dbReference type="InterPro" id="IPR017441">
    <property type="entry name" value="Protein_kinase_ATP_BS"/>
</dbReference>
<keyword evidence="9" id="KW-1185">Reference proteome</keyword>
<evidence type="ECO:0000259" key="7">
    <source>
        <dbReference type="PROSITE" id="PS50011"/>
    </source>
</evidence>
<dbReference type="Pfam" id="PF21127">
    <property type="entry name" value="ATG1-like_MIT2"/>
    <property type="match status" value="1"/>
</dbReference>
<dbReference type="Gene3D" id="3.30.200.20">
    <property type="entry name" value="Phosphorylase Kinase, domain 1"/>
    <property type="match status" value="1"/>
</dbReference>
<evidence type="ECO:0000256" key="1">
    <source>
        <dbReference type="ARBA" id="ARBA00022679"/>
    </source>
</evidence>
<keyword evidence="1 8" id="KW-0808">Transferase</keyword>
<dbReference type="GO" id="GO:0042594">
    <property type="term" value="P:response to starvation"/>
    <property type="evidence" value="ECO:0007669"/>
    <property type="project" value="TreeGrafter"/>
</dbReference>
<evidence type="ECO:0000256" key="6">
    <source>
        <dbReference type="SAM" id="MobiDB-lite"/>
    </source>
</evidence>
<feature type="region of interest" description="Disordered" evidence="6">
    <location>
        <begin position="260"/>
        <end position="285"/>
    </location>
</feature>
<dbReference type="GO" id="GO:0005776">
    <property type="term" value="C:autophagosome"/>
    <property type="evidence" value="ECO:0007669"/>
    <property type="project" value="TreeGrafter"/>
</dbReference>
<dbReference type="PANTHER" id="PTHR24348">
    <property type="entry name" value="SERINE/THREONINE-PROTEIN KINASE UNC-51-RELATED"/>
    <property type="match status" value="1"/>
</dbReference>
<keyword evidence="3" id="KW-0418">Kinase</keyword>
<evidence type="ECO:0000256" key="3">
    <source>
        <dbReference type="ARBA" id="ARBA00022777"/>
    </source>
</evidence>
<dbReference type="GO" id="GO:0034727">
    <property type="term" value="P:piecemeal microautophagy of the nucleus"/>
    <property type="evidence" value="ECO:0007669"/>
    <property type="project" value="TreeGrafter"/>
</dbReference>
<dbReference type="InterPro" id="IPR000719">
    <property type="entry name" value="Prot_kinase_dom"/>
</dbReference>
<reference evidence="8" key="1">
    <citation type="submission" date="2021-02" db="EMBL/GenBank/DDBJ databases">
        <authorList>
            <person name="Bekaert M."/>
        </authorList>
    </citation>
    <scope>NUCLEOTIDE SEQUENCE</scope>
    <source>
        <strain evidence="8">IoA-00</strain>
    </source>
</reference>
<dbReference type="GO" id="GO:0005829">
    <property type="term" value="C:cytosol"/>
    <property type="evidence" value="ECO:0007669"/>
    <property type="project" value="TreeGrafter"/>
</dbReference>
<feature type="binding site" evidence="5">
    <location>
        <position position="46"/>
    </location>
    <ligand>
        <name>ATP</name>
        <dbReference type="ChEBI" id="CHEBI:30616"/>
    </ligand>
</feature>
<keyword evidence="2 5" id="KW-0547">Nucleotide-binding</keyword>
<dbReference type="OrthoDB" id="346907at2759"/>
<proteinExistence type="predicted"/>
<dbReference type="GO" id="GO:0034045">
    <property type="term" value="C:phagophore assembly site membrane"/>
    <property type="evidence" value="ECO:0007669"/>
    <property type="project" value="TreeGrafter"/>
</dbReference>
<keyword evidence="4 5" id="KW-0067">ATP-binding</keyword>
<dbReference type="SUPFAM" id="SSF56112">
    <property type="entry name" value="Protein kinase-like (PK-like)"/>
    <property type="match status" value="1"/>
</dbReference>
<dbReference type="GO" id="GO:0010508">
    <property type="term" value="P:positive regulation of autophagy"/>
    <property type="evidence" value="ECO:0007669"/>
    <property type="project" value="TreeGrafter"/>
</dbReference>
<evidence type="ECO:0000256" key="2">
    <source>
        <dbReference type="ARBA" id="ARBA00022741"/>
    </source>
</evidence>
<dbReference type="Gene3D" id="1.10.510.10">
    <property type="entry name" value="Transferase(Phosphotransferase) domain 1"/>
    <property type="match status" value="1"/>
</dbReference>
<evidence type="ECO:0000256" key="5">
    <source>
        <dbReference type="PROSITE-ProRule" id="PRU10141"/>
    </source>
</evidence>
<accession>A0A7R8CRW5</accession>
<dbReference type="Pfam" id="PF00069">
    <property type="entry name" value="Pkinase"/>
    <property type="match status" value="2"/>
</dbReference>
<dbReference type="InterPro" id="IPR011009">
    <property type="entry name" value="Kinase-like_dom_sf"/>
</dbReference>
<feature type="region of interest" description="Disordered" evidence="6">
    <location>
        <begin position="374"/>
        <end position="492"/>
    </location>
</feature>
<name>A0A7R8CRW5_LEPSM</name>
<organism evidence="8 9">
    <name type="scientific">Lepeophtheirus salmonis</name>
    <name type="common">Salmon louse</name>
    <name type="synonym">Caligus salmonis</name>
    <dbReference type="NCBI Taxonomy" id="72036"/>
    <lineage>
        <taxon>Eukaryota</taxon>
        <taxon>Metazoa</taxon>
        <taxon>Ecdysozoa</taxon>
        <taxon>Arthropoda</taxon>
        <taxon>Crustacea</taxon>
        <taxon>Multicrustacea</taxon>
        <taxon>Hexanauplia</taxon>
        <taxon>Copepoda</taxon>
        <taxon>Siphonostomatoida</taxon>
        <taxon>Caligidae</taxon>
        <taxon>Lepeophtheirus</taxon>
    </lineage>
</organism>
<protein>
    <submittedName>
        <fullName evidence="8">ULK2</fullName>
        <ecNumber evidence="8">2.7.11.1</ecNumber>
    </submittedName>
</protein>
<dbReference type="GO" id="GO:0004674">
    <property type="term" value="F:protein serine/threonine kinase activity"/>
    <property type="evidence" value="ECO:0007669"/>
    <property type="project" value="UniProtKB-EC"/>
</dbReference>